<feature type="compositionally biased region" description="Low complexity" evidence="1">
    <location>
        <begin position="2006"/>
        <end position="2020"/>
    </location>
</feature>
<dbReference type="PANTHER" id="PTHR35615">
    <property type="entry name" value="PRESENT IN THE OUTER MITOCHONDRIAL MEMBRANE PROTEOME 22-RELATED"/>
    <property type="match status" value="1"/>
</dbReference>
<proteinExistence type="predicted"/>
<feature type="compositionally biased region" description="Basic and acidic residues" evidence="1">
    <location>
        <begin position="1615"/>
        <end position="1625"/>
    </location>
</feature>
<feature type="compositionally biased region" description="Low complexity" evidence="1">
    <location>
        <begin position="1954"/>
        <end position="1973"/>
    </location>
</feature>
<feature type="region of interest" description="Disordered" evidence="1">
    <location>
        <begin position="1907"/>
        <end position="2035"/>
    </location>
</feature>
<dbReference type="InterPro" id="IPR036961">
    <property type="entry name" value="Kinesin_motor_dom_sf"/>
</dbReference>
<dbReference type="Gene3D" id="3.40.850.10">
    <property type="entry name" value="Kinesin motor domain"/>
    <property type="match status" value="1"/>
</dbReference>
<accession>A0AAW0FDT9</accession>
<reference evidence="2 3" key="1">
    <citation type="journal article" date="2021" name="MBio">
        <title>A New Model Trypanosomatid, Novymonas esmeraldas: Genomic Perception of Its 'Candidatus Pandoraea novymonadis' Endosymbiont.</title>
        <authorList>
            <person name="Zakharova A."/>
            <person name="Saura A."/>
            <person name="Butenko A."/>
            <person name="Podesvova L."/>
            <person name="Warmusova S."/>
            <person name="Kostygov A.Y."/>
            <person name="Nenarokova A."/>
            <person name="Lukes J."/>
            <person name="Opperdoes F.R."/>
            <person name="Yurchenko V."/>
        </authorList>
    </citation>
    <scope>NUCLEOTIDE SEQUENCE [LARGE SCALE GENOMIC DNA]</scope>
    <source>
        <strain evidence="2 3">E262AT.01</strain>
    </source>
</reference>
<feature type="compositionally biased region" description="Polar residues" evidence="1">
    <location>
        <begin position="1645"/>
        <end position="1668"/>
    </location>
</feature>
<feature type="compositionally biased region" description="Low complexity" evidence="1">
    <location>
        <begin position="1720"/>
        <end position="1739"/>
    </location>
</feature>
<feature type="compositionally biased region" description="Basic and acidic residues" evidence="1">
    <location>
        <begin position="1942"/>
        <end position="1953"/>
    </location>
</feature>
<feature type="compositionally biased region" description="Low complexity" evidence="1">
    <location>
        <begin position="554"/>
        <end position="577"/>
    </location>
</feature>
<feature type="compositionally biased region" description="Low complexity" evidence="1">
    <location>
        <begin position="787"/>
        <end position="804"/>
    </location>
</feature>
<feature type="region of interest" description="Disordered" evidence="1">
    <location>
        <begin position="869"/>
        <end position="932"/>
    </location>
</feature>
<feature type="compositionally biased region" description="Gly residues" evidence="1">
    <location>
        <begin position="817"/>
        <end position="828"/>
    </location>
</feature>
<keyword evidence="3" id="KW-1185">Reference proteome</keyword>
<feature type="region of interest" description="Disordered" evidence="1">
    <location>
        <begin position="500"/>
        <end position="614"/>
    </location>
</feature>
<dbReference type="PANTHER" id="PTHR35615:SF6">
    <property type="entry name" value="KINESIN MOTOR DOMAIN-CONTAINING PROTEIN"/>
    <property type="match status" value="1"/>
</dbReference>
<dbReference type="Proteomes" id="UP001430356">
    <property type="component" value="Unassembled WGS sequence"/>
</dbReference>
<evidence type="ECO:0000313" key="2">
    <source>
        <dbReference type="EMBL" id="KAK7202139.1"/>
    </source>
</evidence>
<feature type="region of interest" description="Disordered" evidence="1">
    <location>
        <begin position="1106"/>
        <end position="1229"/>
    </location>
</feature>
<feature type="compositionally biased region" description="Low complexity" evidence="1">
    <location>
        <begin position="1219"/>
        <end position="1229"/>
    </location>
</feature>
<feature type="region of interest" description="Disordered" evidence="1">
    <location>
        <begin position="1009"/>
        <end position="1062"/>
    </location>
</feature>
<name>A0AAW0FDT9_9TRYP</name>
<feature type="compositionally biased region" description="Low complexity" evidence="1">
    <location>
        <begin position="2490"/>
        <end position="2511"/>
    </location>
</feature>
<evidence type="ECO:0000256" key="1">
    <source>
        <dbReference type="SAM" id="MobiDB-lite"/>
    </source>
</evidence>
<feature type="compositionally biased region" description="Polar residues" evidence="1">
    <location>
        <begin position="1044"/>
        <end position="1056"/>
    </location>
</feature>
<dbReference type="InterPro" id="IPR027417">
    <property type="entry name" value="P-loop_NTPase"/>
</dbReference>
<comment type="caution">
    <text evidence="2">The sequence shown here is derived from an EMBL/GenBank/DDBJ whole genome shotgun (WGS) entry which is preliminary data.</text>
</comment>
<protein>
    <submittedName>
        <fullName evidence="2">Uncharacterized protein</fullName>
    </submittedName>
</protein>
<dbReference type="SUPFAM" id="SSF52540">
    <property type="entry name" value="P-loop containing nucleoside triphosphate hydrolases"/>
    <property type="match status" value="3"/>
</dbReference>
<feature type="region of interest" description="Disordered" evidence="1">
    <location>
        <begin position="1704"/>
        <end position="1747"/>
    </location>
</feature>
<feature type="compositionally biased region" description="Polar residues" evidence="1">
    <location>
        <begin position="197"/>
        <end position="221"/>
    </location>
</feature>
<feature type="region of interest" description="Disordered" evidence="1">
    <location>
        <begin position="679"/>
        <end position="704"/>
    </location>
</feature>
<gene>
    <name evidence="2" type="ORF">NESM_000283100</name>
</gene>
<feature type="region of interest" description="Disordered" evidence="1">
    <location>
        <begin position="1615"/>
        <end position="1684"/>
    </location>
</feature>
<feature type="compositionally biased region" description="Basic and acidic residues" evidence="1">
    <location>
        <begin position="222"/>
        <end position="232"/>
    </location>
</feature>
<feature type="compositionally biased region" description="Polar residues" evidence="1">
    <location>
        <begin position="679"/>
        <end position="688"/>
    </location>
</feature>
<sequence length="2889" mass="297613">MMASGDYTYINDLDDGGPATAVMRRHEQSSSPLVAITQDSVSGSQSHYDYLDGSLADSRASNHCGVVEEEEEDVPAALTLQDFVDVDGSNLASVMSESNSVFDIGAGEALTQTQTPSVASQSVSGADFDTLPIAPMAKRPIEAPAAATELVSASTPRRSSGNGTVAAVRRPVLSINTATEPRQSATPFKDYEIFTGTSSPATRQNSHAVNFNGSTSGVSSDIHSRPARDTANGHHRSTGTPALAGGSGRAGAAAVTTPGHASKAVPASSPLAGVGAPTGATRPLAPPAPPPLHAVAHAVSGPHDGEGFSFGIDTFLHGNQLGFGRQPSFKRLSPTAQSESKRPYFLQRCEDATTTASSGVTAGAGAGAGAGTAVVGRGTGRGGVSPAADRNAEAFSTWLEALEPKVETGLSTTSRTGLGATYPASTLGENFKREVDVLMKNLLGDYDVLAGAAAAAAAATAPLPPGSRSASGVSPMPQGAGGGTGATNGYVDGMATELAVRPAGPGDSHPPELDTYWGDVRNVTPPPRLPATTTGLAKPRPKVASGGATRTALPGASAPVAPAPAATVTTATTSGSGAASGGKRRGGTGTAPSRTDDAATPSPPPPPVSGDATTRRRRIWSTSLGSQSVHGHGPAAVYGDVVPDPAATAAPTSTSAATATAAAAAAAAAASAAGRSVARTSVSGTSQPVVAMPRAPPRTSTTSAAVGDAAAAAATVAAATAKSATAKPSTAVAPATPASTGGTSGRAGERASPCSTTPYPYMDEDLLAGGYMTSPPPLIDSTRPGNASVVPASRSTAPAATRRSCSPDAKETARRGSSGGDGGDGGGAASTSTTTRGRRASLVDGHIGASQQQQQQQQRPQLLQQKLHPSWHNLPHGNGVGKASTDAAAAPPAAGWSNPYGRAVSASPTAESTAAVPSPNAQAAHSRGHGDHTLEEADETFLSLDVGGADDGLTEGGAPRVNALPLPIFLSSNNSDVRQGLTTSYGTAGAGATSGHLDHLRKSGSAAAAAAATTAGEPRRAARRQSAVAAAAVDPTVLHKERSPSQNRRQSVSLLASGSRLDSEDITMTAAGEHSSMAVTPQRRRLTEFRQGDYMMPASFSKLRYSATNAEDSHTEVTRQRDRDRQAQKANEERRQRIQAFMARRKAEKELEEQRRGQALERERQLESYREAQERQRIVKATPRLEASGTVGSGLNAIKASNRLRKSSPQPQQRERPSHPAAPAAHHSTGAAVVAAVTPGAAPSEVPAASVVTPDAVSSVRRRKGHGTPAKTNVRAVVVFTDSTGGVARDTSAAPPHAGATVTMELSEGSGSLKVQQPQERTRFFTVDEFLRVQDAAASVAAAADQRPANWRSGGGGGGAAATATSVAASNGVVLPRRLSSLTLTEMNRKFLAGVNVALLLACTESARHASLAAVREVVEGVLSHMPPQGKLFASVAFVANGSTQDLLNDPDRAVRSTFSTSPLFGPTLDGVTYVTVTGLGHLSTLVADAYKRCDPAGPSSSSTHSSAGLLVVSLLLKQQRGSDVILSSYLITDAGCDGGTYVAVVRKAQHTPFALFHAALGGPTLTTALMSVDAGDTSAVVPLLNVQHRLSTVVNKPCHVGSVQRFVELAQRELESRTEDESSGKRRNSCSTVTTVASGRRRNSISITSNTSGASSITSRPPSSNGHRGSKPPPPTQQQQQSTRVLLHKRLVEQVATARSILRDPATFHPKATRERRPSALSASAPSSASVGPPLSVATAPREQRRSVDAGAILPLVLTPPSRKPLTAHRPPALAAAAPATTDAAAAAGGVTLPSISPACVTPPRSAAISATEPQMLSPSVAASLSQPLMVPATRRPSDAPPDPSAMTVAAKTPLSPAAARAPPPIARFRPLQQHGNSSPMAVGRQSSTSISVSAEYVRRGADGAAAPHTTGFMNLEDAGESTSASVGSRSDAAGAAAQKSGDRGESQRDMPTRPASTAASRPAPGRRSAPSEGETSGRGHHASLDGAGGAAAGAGPTQRPLFVPPSVAGRGVGSSRRGLQAAPTRIGSNGPQWPSIPAMDTGDIPTVQSVGSVDSSFAHDVSVSARQSSTAYDGEKAPIPASTKVRTLVVVDPRCRETSNVTYDNTMVIATTEDDFEEYDVDQVREVSPMQKEPIQADLLTELCDTVLLGCNAAILGADSRPTGFSAMVLKSVVHTIFADMNREGTHRSGRLSASIVKVRGESVVDLLKDGSEPQKLVIAISPLFGSCVHGVTYANIMSSADFNATMDTALRRGAADDNGRGYGFVFCSLLFKLQLEEEGDVLVCSLVAAFAGEHVGLYTSVLDRSPLVPRALFHYALGGPSYTIALLGIGSEESRANQMLQVQRRLGEMSNRATHPGSVAKFVAGIRNDLTPNLIAKYEQSRDSAERAATKEMIERLAEMVRDADALLHDFDHHQPKAYLHEGQERQSAPPTSDGAAGAAVGAAVGGAGTRAGGGAGAGAAGAAAVRSSSGAGASRYPGPSNTEDGPTAPNGGAAATAPAPSRPAAQRALPSITAVNPESEGDRIPALVCYEQVLMGAGSVAVQGNSILCTSQGGMRYDSDEVIVCDEAHRSLSSKLMDQLVSKFLAGYHTGLLAADSSYSAFTPLMLRRIANSVLDAVLGREAGMREGSTSSNSFKPPTVSGELHVSIALIKDEVTADLLPVDVDATYHRFEMEHTPLHGPRLVGVTSHQVSTPQDFDHFLAVAIDNADPALQSADPGIMVVSLTLTQRVTKPVEDVLVSSLLCTAVFDAVHHYERVLEGNASEPLELFRNILRGPCFSVALFGISDEEEDPGKLLRALHGITQVRNRPPSVNSVARHIRELQRGVVTLRERMTTSSNDEEKDYILSRVKVAEHLLAEAEALRRNPLSTEARAFVPLGAAPNLRT</sequence>
<dbReference type="EMBL" id="JAECZO010000025">
    <property type="protein sequence ID" value="KAK7202139.1"/>
    <property type="molecule type" value="Genomic_DNA"/>
</dbReference>
<feature type="region of interest" description="Disordered" evidence="1">
    <location>
        <begin position="461"/>
        <end position="485"/>
    </location>
</feature>
<feature type="compositionally biased region" description="Basic and acidic residues" evidence="1">
    <location>
        <begin position="1111"/>
        <end position="1136"/>
    </location>
</feature>
<organism evidence="2 3">
    <name type="scientific">Novymonas esmeraldas</name>
    <dbReference type="NCBI Taxonomy" id="1808958"/>
    <lineage>
        <taxon>Eukaryota</taxon>
        <taxon>Discoba</taxon>
        <taxon>Euglenozoa</taxon>
        <taxon>Kinetoplastea</taxon>
        <taxon>Metakinetoplastina</taxon>
        <taxon>Trypanosomatida</taxon>
        <taxon>Trypanosomatidae</taxon>
        <taxon>Novymonas</taxon>
    </lineage>
</organism>
<feature type="region of interest" description="Disordered" evidence="1">
    <location>
        <begin position="197"/>
        <end position="288"/>
    </location>
</feature>
<feature type="region of interest" description="Disordered" evidence="1">
    <location>
        <begin position="722"/>
        <end position="838"/>
    </location>
</feature>
<feature type="compositionally biased region" description="Basic and acidic residues" evidence="1">
    <location>
        <begin position="1145"/>
        <end position="1177"/>
    </location>
</feature>
<feature type="region of interest" description="Disordered" evidence="1">
    <location>
        <begin position="2473"/>
        <end position="2511"/>
    </location>
</feature>
<evidence type="ECO:0000313" key="3">
    <source>
        <dbReference type="Proteomes" id="UP001430356"/>
    </source>
</evidence>
<feature type="compositionally biased region" description="Low complexity" evidence="1">
    <location>
        <begin position="722"/>
        <end position="741"/>
    </location>
</feature>